<gene>
    <name evidence="3 5" type="primary">fdhD</name>
    <name evidence="4" type="ORF">AAX28_00690</name>
    <name evidence="5" type="ORF">APORC_1128</name>
</gene>
<evidence type="ECO:0000313" key="7">
    <source>
        <dbReference type="Proteomes" id="UP000322644"/>
    </source>
</evidence>
<evidence type="ECO:0000256" key="3">
    <source>
        <dbReference type="HAMAP-Rule" id="MF_00187"/>
    </source>
</evidence>
<dbReference type="GO" id="GO:0006777">
    <property type="term" value="P:Mo-molybdopterin cofactor biosynthetic process"/>
    <property type="evidence" value="ECO:0007669"/>
    <property type="project" value="UniProtKB-UniRule"/>
</dbReference>
<protein>
    <recommendedName>
        <fullName evidence="3">Sulfur carrier protein FdhD</fullName>
    </recommendedName>
</protein>
<dbReference type="PANTHER" id="PTHR30592">
    <property type="entry name" value="FORMATE DEHYDROGENASE"/>
    <property type="match status" value="1"/>
</dbReference>
<dbReference type="SUPFAM" id="SSF53927">
    <property type="entry name" value="Cytidine deaminase-like"/>
    <property type="match status" value="1"/>
</dbReference>
<dbReference type="Gene3D" id="3.40.140.10">
    <property type="entry name" value="Cytidine Deaminase, domain 2"/>
    <property type="match status" value="1"/>
</dbReference>
<dbReference type="InterPro" id="IPR016193">
    <property type="entry name" value="Cytidine_deaminase-like"/>
</dbReference>
<comment type="subcellular location">
    <subcellularLocation>
        <location evidence="3">Cytoplasm</location>
    </subcellularLocation>
</comment>
<dbReference type="Gene3D" id="3.10.20.10">
    <property type="match status" value="1"/>
</dbReference>
<evidence type="ECO:0000256" key="2">
    <source>
        <dbReference type="ARBA" id="ARBA00023150"/>
    </source>
</evidence>
<name>A0A1C0AZT1_9BACT</name>
<dbReference type="AlphaFoldDB" id="A0A1C0AZT1"/>
<dbReference type="Proteomes" id="UP000322644">
    <property type="component" value="Chromosome"/>
</dbReference>
<dbReference type="NCBIfam" id="NF001943">
    <property type="entry name" value="PRK00724.1-2"/>
    <property type="match status" value="1"/>
</dbReference>
<reference evidence="5 7" key="2">
    <citation type="submission" date="2019-09" db="EMBL/GenBank/DDBJ databases">
        <title>Complete genome sequencing of four Arcobacter species reveals a diverse suite of mobile elements.</title>
        <authorList>
            <person name="Miller W.G."/>
            <person name="Yee E."/>
            <person name="Bono J.L."/>
        </authorList>
    </citation>
    <scope>NUCLEOTIDE SEQUENCE [LARGE SCALE GENOMIC DNA]</scope>
    <source>
        <strain evidence="5 7">CCUG 56899</strain>
    </source>
</reference>
<evidence type="ECO:0000313" key="4">
    <source>
        <dbReference type="EMBL" id="OCL93148.1"/>
    </source>
</evidence>
<evidence type="ECO:0000256" key="1">
    <source>
        <dbReference type="ARBA" id="ARBA00022490"/>
    </source>
</evidence>
<evidence type="ECO:0000313" key="6">
    <source>
        <dbReference type="Proteomes" id="UP000093159"/>
    </source>
</evidence>
<dbReference type="GO" id="GO:0097163">
    <property type="term" value="F:sulfur carrier activity"/>
    <property type="evidence" value="ECO:0007669"/>
    <property type="project" value="UniProtKB-UniRule"/>
</dbReference>
<feature type="binding site" evidence="3">
    <location>
        <begin position="260"/>
        <end position="265"/>
    </location>
    <ligand>
        <name>Mo-bis(molybdopterin guanine dinucleotide)</name>
        <dbReference type="ChEBI" id="CHEBI:60539"/>
    </ligand>
</feature>
<feature type="active site" description="Cysteine persulfide intermediate" evidence="3">
    <location>
        <position position="123"/>
    </location>
</feature>
<keyword evidence="6" id="KW-1185">Reference proteome</keyword>
<dbReference type="Proteomes" id="UP000093159">
    <property type="component" value="Unassembled WGS sequence"/>
</dbReference>
<dbReference type="InterPro" id="IPR003786">
    <property type="entry name" value="FdhD"/>
</dbReference>
<dbReference type="HAMAP" id="MF_00187">
    <property type="entry name" value="FdhD"/>
    <property type="match status" value="1"/>
</dbReference>
<dbReference type="PIRSF" id="PIRSF015626">
    <property type="entry name" value="FdhD"/>
    <property type="match status" value="1"/>
</dbReference>
<comment type="similarity">
    <text evidence="3">Belongs to the FdhD family.</text>
</comment>
<comment type="function">
    <text evidence="3">Required for formate dehydrogenase (FDH) activity. Acts as a sulfur carrier protein that transfers sulfur from IscS to the molybdenum cofactor prior to its insertion into FDH.</text>
</comment>
<dbReference type="Pfam" id="PF02634">
    <property type="entry name" value="FdhD-NarQ"/>
    <property type="match status" value="1"/>
</dbReference>
<evidence type="ECO:0000313" key="5">
    <source>
        <dbReference type="EMBL" id="QEP40728.1"/>
    </source>
</evidence>
<reference evidence="5 7" key="3">
    <citation type="submission" date="2019-09" db="EMBL/GenBank/DDBJ databases">
        <title>Taxonomic note: a critical rebuttal of the proposed division of the genus Arcobacter into six genera, emended descriptions of Arcobacter anaerophilus and the genus Arcobacter, and an assessment of genus-level boundaries for Epsilonproteobacteria using in silico genomic comparator tools.</title>
        <authorList>
            <person name="On S.L.W."/>
            <person name="Miller W.G."/>
            <person name="Biggs P."/>
            <person name="Cornelius A."/>
            <person name="Vandamme P."/>
        </authorList>
    </citation>
    <scope>NUCLEOTIDE SEQUENCE [LARGE SCALE GENOMIC DNA]</scope>
    <source>
        <strain evidence="5 7">CCUG 56899</strain>
    </source>
</reference>
<dbReference type="PANTHER" id="PTHR30592:SF1">
    <property type="entry name" value="SULFUR CARRIER PROTEIN FDHD"/>
    <property type="match status" value="1"/>
</dbReference>
<accession>A0A1C0AZT1</accession>
<dbReference type="RefSeq" id="WP_066173596.1">
    <property type="nucleotide sequence ID" value="NZ_CP036246.2"/>
</dbReference>
<dbReference type="GO" id="GO:0016783">
    <property type="term" value="F:sulfurtransferase activity"/>
    <property type="evidence" value="ECO:0007669"/>
    <property type="project" value="InterPro"/>
</dbReference>
<dbReference type="GO" id="GO:0005737">
    <property type="term" value="C:cytoplasm"/>
    <property type="evidence" value="ECO:0007669"/>
    <property type="project" value="UniProtKB-SubCell"/>
</dbReference>
<sequence length="278" mass="31065">MNNFLGSEAFASTFLKKENINSKKIIVEKFLENSFESFEDFVIKDEKIDFYLNGEKLISVMTIKEHQDAHIIGFLLSEAVISNIDDIKSLKISEDGLSVFVEADISNIAYENLFKQKTLTSGCCVGVTGNADKVFDCSFISTNFKLNSSKILEQMSEFNKSSKLFDQTGCVHKARIVLEDETIYEAEDIGRHNAIDKVIGLATIAKKNLKKSILYVTGRLSNEMVVKCVMHKIPIVVSKAAVTYEGIKAANEHGVTLIGFAREHKMNVYTHSGRVKVD</sequence>
<dbReference type="EMBL" id="LDIR01000001">
    <property type="protein sequence ID" value="OCL93148.1"/>
    <property type="molecule type" value="Genomic_DNA"/>
</dbReference>
<keyword evidence="2 3" id="KW-0501">Molybdenum cofactor biosynthesis</keyword>
<keyword evidence="1 3" id="KW-0963">Cytoplasm</keyword>
<proteinExistence type="inferred from homology"/>
<dbReference type="EMBL" id="CP036246">
    <property type="protein sequence ID" value="QEP40728.1"/>
    <property type="molecule type" value="Genomic_DNA"/>
</dbReference>
<dbReference type="OrthoDB" id="3197277at2"/>
<organism evidence="5 7">
    <name type="scientific">Arcobacter porcinus</name>
    <dbReference type="NCBI Taxonomy" id="1935204"/>
    <lineage>
        <taxon>Bacteria</taxon>
        <taxon>Pseudomonadati</taxon>
        <taxon>Campylobacterota</taxon>
        <taxon>Epsilonproteobacteria</taxon>
        <taxon>Campylobacterales</taxon>
        <taxon>Arcobacteraceae</taxon>
        <taxon>Arcobacter</taxon>
    </lineage>
</organism>
<dbReference type="KEGG" id="apoc:APORC_1128"/>
<dbReference type="NCBIfam" id="TIGR00129">
    <property type="entry name" value="fdhD_narQ"/>
    <property type="match status" value="1"/>
</dbReference>
<reference evidence="4 6" key="1">
    <citation type="submission" date="2015-05" db="EMBL/GenBank/DDBJ databases">
        <authorList>
            <person name="Rovetto F."/>
            <person name="Cocolin L."/>
            <person name="Illeghems K."/>
            <person name="Van Nieuwerburgh F."/>
            <person name="Houf K."/>
        </authorList>
    </citation>
    <scope>NUCLEOTIDE SEQUENCE [LARGE SCALE GENOMIC DNA]</scope>
    <source>
        <strain evidence="4 6">117434</strain>
    </source>
</reference>